<accession>A0AAV6YNY7</accession>
<reference evidence="2" key="1">
    <citation type="thesis" date="2020" institute="ProQuest LLC" country="789 East Eisenhower Parkway, Ann Arbor, MI, USA">
        <title>Comparative Genomics and Chromosome Evolution.</title>
        <authorList>
            <person name="Mudd A.B."/>
        </authorList>
    </citation>
    <scope>NUCLEOTIDE SEQUENCE</scope>
    <source>
        <strain evidence="2">237g6f4</strain>
        <tissue evidence="2">Blood</tissue>
    </source>
</reference>
<evidence type="ECO:0000313" key="2">
    <source>
        <dbReference type="EMBL" id="KAG8538361.1"/>
    </source>
</evidence>
<keyword evidence="3" id="KW-1185">Reference proteome</keyword>
<sequence>MATGYSWPTARAGRQGERRTQQGKQKTRRPLAMEKSVSSITDVVYRAIPPRSAKASEEPAVVIIHIFLRFLYKQLLYRHIGMVV</sequence>
<evidence type="ECO:0000256" key="1">
    <source>
        <dbReference type="SAM" id="MobiDB-lite"/>
    </source>
</evidence>
<gene>
    <name evidence="2" type="ORF">GDO81_022786</name>
</gene>
<organism evidence="2 3">
    <name type="scientific">Engystomops pustulosus</name>
    <name type="common">Tungara frog</name>
    <name type="synonym">Physalaemus pustulosus</name>
    <dbReference type="NCBI Taxonomy" id="76066"/>
    <lineage>
        <taxon>Eukaryota</taxon>
        <taxon>Metazoa</taxon>
        <taxon>Chordata</taxon>
        <taxon>Craniata</taxon>
        <taxon>Vertebrata</taxon>
        <taxon>Euteleostomi</taxon>
        <taxon>Amphibia</taxon>
        <taxon>Batrachia</taxon>
        <taxon>Anura</taxon>
        <taxon>Neobatrachia</taxon>
        <taxon>Hyloidea</taxon>
        <taxon>Leptodactylidae</taxon>
        <taxon>Leiuperinae</taxon>
        <taxon>Engystomops</taxon>
    </lineage>
</organism>
<dbReference type="EMBL" id="WNYA01021809">
    <property type="protein sequence ID" value="KAG8538361.1"/>
    <property type="molecule type" value="Genomic_DNA"/>
</dbReference>
<dbReference type="AlphaFoldDB" id="A0AAV6YNY7"/>
<comment type="caution">
    <text evidence="2">The sequence shown here is derived from an EMBL/GenBank/DDBJ whole genome shotgun (WGS) entry which is preliminary data.</text>
</comment>
<evidence type="ECO:0000313" key="3">
    <source>
        <dbReference type="Proteomes" id="UP000824782"/>
    </source>
</evidence>
<feature type="region of interest" description="Disordered" evidence="1">
    <location>
        <begin position="1"/>
        <end position="32"/>
    </location>
</feature>
<name>A0AAV6YNY7_ENGPU</name>
<protein>
    <submittedName>
        <fullName evidence="2">Uncharacterized protein</fullName>
    </submittedName>
</protein>
<dbReference type="Proteomes" id="UP000824782">
    <property type="component" value="Unassembled WGS sequence"/>
</dbReference>
<proteinExistence type="predicted"/>